<sequence length="215" mass="23491">MQAWVCIRQQSAQAASIPVMKASIGDPFQLTVARFSIAGTMKGTLATICVLGLVAFTATAATPTKKVSRADTPLKVRVNLAADEAFQLGEILRSVAREMAEDNELGIQNEEYFIRAIWEKITVAVSNVTETVKGVMKGAYDEATNRITKAASDANKKLRVKTAEILSKMITKAIVGYALEDTESHINFVKNLCEDIDRVGQRLIRQSKALRTADN</sequence>
<evidence type="ECO:0000313" key="2">
    <source>
        <dbReference type="Proteomes" id="UP000821865"/>
    </source>
</evidence>
<keyword evidence="2" id="KW-1185">Reference proteome</keyword>
<reference evidence="1" key="1">
    <citation type="submission" date="2020-05" db="EMBL/GenBank/DDBJ databases">
        <title>Large-scale comparative analyses of tick genomes elucidate their genetic diversity and vector capacities.</title>
        <authorList>
            <person name="Jia N."/>
            <person name="Wang J."/>
            <person name="Shi W."/>
            <person name="Du L."/>
            <person name="Sun Y."/>
            <person name="Zhan W."/>
            <person name="Jiang J."/>
            <person name="Wang Q."/>
            <person name="Zhang B."/>
            <person name="Ji P."/>
            <person name="Sakyi L.B."/>
            <person name="Cui X."/>
            <person name="Yuan T."/>
            <person name="Jiang B."/>
            <person name="Yang W."/>
            <person name="Lam T.T.-Y."/>
            <person name="Chang Q."/>
            <person name="Ding S."/>
            <person name="Wang X."/>
            <person name="Zhu J."/>
            <person name="Ruan X."/>
            <person name="Zhao L."/>
            <person name="Wei J."/>
            <person name="Que T."/>
            <person name="Du C."/>
            <person name="Cheng J."/>
            <person name="Dai P."/>
            <person name="Han X."/>
            <person name="Huang E."/>
            <person name="Gao Y."/>
            <person name="Liu J."/>
            <person name="Shao H."/>
            <person name="Ye R."/>
            <person name="Li L."/>
            <person name="Wei W."/>
            <person name="Wang X."/>
            <person name="Wang C."/>
            <person name="Yang T."/>
            <person name="Huo Q."/>
            <person name="Li W."/>
            <person name="Guo W."/>
            <person name="Chen H."/>
            <person name="Zhou L."/>
            <person name="Ni X."/>
            <person name="Tian J."/>
            <person name="Zhou Y."/>
            <person name="Sheng Y."/>
            <person name="Liu T."/>
            <person name="Pan Y."/>
            <person name="Xia L."/>
            <person name="Li J."/>
            <person name="Zhao F."/>
            <person name="Cao W."/>
        </authorList>
    </citation>
    <scope>NUCLEOTIDE SEQUENCE</scope>
    <source>
        <strain evidence="1">Dsil-2018</strain>
    </source>
</reference>
<evidence type="ECO:0000313" key="1">
    <source>
        <dbReference type="EMBL" id="KAH7965812.1"/>
    </source>
</evidence>
<accession>A0ACB8DCW8</accession>
<dbReference type="Proteomes" id="UP000821865">
    <property type="component" value="Chromosome 2"/>
</dbReference>
<gene>
    <name evidence="1" type="ORF">HPB49_011251</name>
</gene>
<proteinExistence type="predicted"/>
<protein>
    <submittedName>
        <fullName evidence="1">Uncharacterized protein</fullName>
    </submittedName>
</protein>
<comment type="caution">
    <text evidence="1">The sequence shown here is derived from an EMBL/GenBank/DDBJ whole genome shotgun (WGS) entry which is preliminary data.</text>
</comment>
<dbReference type="EMBL" id="CM023471">
    <property type="protein sequence ID" value="KAH7965812.1"/>
    <property type="molecule type" value="Genomic_DNA"/>
</dbReference>
<organism evidence="1 2">
    <name type="scientific">Dermacentor silvarum</name>
    <name type="common">Tick</name>
    <dbReference type="NCBI Taxonomy" id="543639"/>
    <lineage>
        <taxon>Eukaryota</taxon>
        <taxon>Metazoa</taxon>
        <taxon>Ecdysozoa</taxon>
        <taxon>Arthropoda</taxon>
        <taxon>Chelicerata</taxon>
        <taxon>Arachnida</taxon>
        <taxon>Acari</taxon>
        <taxon>Parasitiformes</taxon>
        <taxon>Ixodida</taxon>
        <taxon>Ixodoidea</taxon>
        <taxon>Ixodidae</taxon>
        <taxon>Rhipicephalinae</taxon>
        <taxon>Dermacentor</taxon>
    </lineage>
</organism>
<name>A0ACB8DCW8_DERSI</name>